<dbReference type="InterPro" id="IPR011766">
    <property type="entry name" value="TPP_enzyme_TPP-bd"/>
</dbReference>
<dbReference type="InterPro" id="IPR029061">
    <property type="entry name" value="THDP-binding"/>
</dbReference>
<evidence type="ECO:0000313" key="8">
    <source>
        <dbReference type="EMBL" id="MDC0667691.1"/>
    </source>
</evidence>
<sequence>MTRVEDGGEDVVGWGERQAAWAAADAPSVARSIFLALHAAGVREAFGVIGGGIAPLAAGLANTPIRFYHFRHEAGAGFSAIESWFATGRPAVVAVTTGPGLFNVLNAAMAARVDGAKLLVVSGFTSRAQQGRGAVQETSAASMPVDLTRAGSIFHDVFVPESEEELAGAVGRIVRGLAAPGGYVAHLGLPLSLQGKLLPTPRPLGAAWRFDPPAPTRGAVDACLDALRDPGAAIWVGHGALAARDELLRFAEAAHLPVITSPRAKGLFPESHPLFIGVSGAGGGTGVHQWFRTRRPRHVLVVGTRLGEVTSFLAPGLAPSERWTHVDIDPAAFGAAYPEVPGRGIVADAAQFFAALHARADETGWYARREPSALPERHTEPPLPPRSRGDVRPSYLLQAIQARIVDATDALVMSEAGNSFTWCNARLRFDQPGRYRTSAAWGSMGHFTTGCVGAALASGRRVVAVVGDGAMLMNNEINTAAQYGARVLWIVLNDAQLGLNHHGMLALGMRPLETQMPRTDFVAFARSQGADGLAVTGELELDAALDRALAHDGPFVLDVRIDPTVPSPILAARTRSLESQTRKGGA</sequence>
<dbReference type="Gene3D" id="3.40.50.1220">
    <property type="entry name" value="TPP-binding domain"/>
    <property type="match status" value="1"/>
</dbReference>
<dbReference type="Pfam" id="PF00205">
    <property type="entry name" value="TPP_enzyme_M"/>
    <property type="match status" value="1"/>
</dbReference>
<evidence type="ECO:0000256" key="2">
    <source>
        <dbReference type="ARBA" id="ARBA00023052"/>
    </source>
</evidence>
<evidence type="ECO:0000256" key="4">
    <source>
        <dbReference type="SAM" id="MobiDB-lite"/>
    </source>
</evidence>
<dbReference type="Pfam" id="PF02776">
    <property type="entry name" value="TPP_enzyme_N"/>
    <property type="match status" value="1"/>
</dbReference>
<reference evidence="8 9" key="1">
    <citation type="submission" date="2022-11" db="EMBL/GenBank/DDBJ databases">
        <title>Minimal conservation of predation-associated metabolite biosynthetic gene clusters underscores biosynthetic potential of Myxococcota including descriptions for ten novel species: Archangium lansinium sp. nov., Myxococcus landrumus sp. nov., Nannocystis bai.</title>
        <authorList>
            <person name="Ahearne A."/>
            <person name="Stevens C."/>
            <person name="Dowd S."/>
        </authorList>
    </citation>
    <scope>NUCLEOTIDE SEQUENCE [LARGE SCALE GENOMIC DNA]</scope>
    <source>
        <strain evidence="8 9">NCELM</strain>
    </source>
</reference>
<comment type="caution">
    <text evidence="8">The sequence shown here is derived from an EMBL/GenBank/DDBJ whole genome shotgun (WGS) entry which is preliminary data.</text>
</comment>
<comment type="similarity">
    <text evidence="1 3">Belongs to the TPP enzyme family.</text>
</comment>
<dbReference type="CDD" id="cd07035">
    <property type="entry name" value="TPP_PYR_POX_like"/>
    <property type="match status" value="1"/>
</dbReference>
<feature type="domain" description="Thiamine pyrophosphate enzyme TPP-binding" evidence="6">
    <location>
        <begin position="416"/>
        <end position="559"/>
    </location>
</feature>
<keyword evidence="2 3" id="KW-0786">Thiamine pyrophosphate</keyword>
<evidence type="ECO:0000313" key="9">
    <source>
        <dbReference type="Proteomes" id="UP001217838"/>
    </source>
</evidence>
<evidence type="ECO:0000259" key="5">
    <source>
        <dbReference type="Pfam" id="PF00205"/>
    </source>
</evidence>
<dbReference type="Gene3D" id="3.40.50.970">
    <property type="match status" value="2"/>
</dbReference>
<dbReference type="InterPro" id="IPR012000">
    <property type="entry name" value="Thiamin_PyroP_enz_cen_dom"/>
</dbReference>
<dbReference type="PANTHER" id="PTHR18968">
    <property type="entry name" value="THIAMINE PYROPHOSPHATE ENZYMES"/>
    <property type="match status" value="1"/>
</dbReference>
<evidence type="ECO:0000259" key="6">
    <source>
        <dbReference type="Pfam" id="PF02775"/>
    </source>
</evidence>
<dbReference type="EMBL" id="JAQNDN010000002">
    <property type="protein sequence ID" value="MDC0667691.1"/>
    <property type="molecule type" value="Genomic_DNA"/>
</dbReference>
<organism evidence="8 9">
    <name type="scientific">Nannocystis radixulma</name>
    <dbReference type="NCBI Taxonomy" id="2995305"/>
    <lineage>
        <taxon>Bacteria</taxon>
        <taxon>Pseudomonadati</taxon>
        <taxon>Myxococcota</taxon>
        <taxon>Polyangia</taxon>
        <taxon>Nannocystales</taxon>
        <taxon>Nannocystaceae</taxon>
        <taxon>Nannocystis</taxon>
    </lineage>
</organism>
<feature type="domain" description="Thiamine pyrophosphate enzyme N-terminal TPP-binding" evidence="7">
    <location>
        <begin position="29"/>
        <end position="141"/>
    </location>
</feature>
<dbReference type="CDD" id="cd00568">
    <property type="entry name" value="TPP_enzymes"/>
    <property type="match status" value="1"/>
</dbReference>
<name>A0ABT5B0T2_9BACT</name>
<evidence type="ECO:0000259" key="7">
    <source>
        <dbReference type="Pfam" id="PF02776"/>
    </source>
</evidence>
<dbReference type="InterPro" id="IPR029035">
    <property type="entry name" value="DHS-like_NAD/FAD-binding_dom"/>
</dbReference>
<dbReference type="RefSeq" id="WP_271995961.1">
    <property type="nucleotide sequence ID" value="NZ_JAQNDN010000002.1"/>
</dbReference>
<dbReference type="InterPro" id="IPR045229">
    <property type="entry name" value="TPP_enz"/>
</dbReference>
<dbReference type="Proteomes" id="UP001217838">
    <property type="component" value="Unassembled WGS sequence"/>
</dbReference>
<dbReference type="PANTHER" id="PTHR18968:SF167">
    <property type="entry name" value="ACETOLACTATE SYNTHASE LARGE SUBUNIT ILVB2-RELATED"/>
    <property type="match status" value="1"/>
</dbReference>
<dbReference type="SUPFAM" id="SSF52518">
    <property type="entry name" value="Thiamin diphosphate-binding fold (THDP-binding)"/>
    <property type="match status" value="2"/>
</dbReference>
<dbReference type="InterPro" id="IPR012001">
    <property type="entry name" value="Thiamin_PyroP_enz_TPP-bd_dom"/>
</dbReference>
<accession>A0ABT5B0T2</accession>
<proteinExistence type="inferred from homology"/>
<gene>
    <name evidence="8" type="ORF">POL58_08085</name>
</gene>
<evidence type="ECO:0000256" key="3">
    <source>
        <dbReference type="RuleBase" id="RU362132"/>
    </source>
</evidence>
<protein>
    <submittedName>
        <fullName evidence="8">Thiamine pyrophosphate-binding protein</fullName>
    </submittedName>
</protein>
<dbReference type="Pfam" id="PF02775">
    <property type="entry name" value="TPP_enzyme_C"/>
    <property type="match status" value="1"/>
</dbReference>
<feature type="domain" description="Thiamine pyrophosphate enzyme central" evidence="5">
    <location>
        <begin position="233"/>
        <end position="356"/>
    </location>
</feature>
<keyword evidence="9" id="KW-1185">Reference proteome</keyword>
<feature type="region of interest" description="Disordered" evidence="4">
    <location>
        <begin position="367"/>
        <end position="389"/>
    </location>
</feature>
<evidence type="ECO:0000256" key="1">
    <source>
        <dbReference type="ARBA" id="ARBA00007812"/>
    </source>
</evidence>
<feature type="compositionally biased region" description="Basic and acidic residues" evidence="4">
    <location>
        <begin position="367"/>
        <end position="380"/>
    </location>
</feature>
<dbReference type="SUPFAM" id="SSF52467">
    <property type="entry name" value="DHS-like NAD/FAD-binding domain"/>
    <property type="match status" value="1"/>
</dbReference>